<evidence type="ECO:0000256" key="5">
    <source>
        <dbReference type="PROSITE-ProRule" id="PRU00221"/>
    </source>
</evidence>
<keyword evidence="1 5" id="KW-0853">WD repeat</keyword>
<evidence type="ECO:0000256" key="6">
    <source>
        <dbReference type="SAM" id="MobiDB-lite"/>
    </source>
</evidence>
<dbReference type="Gene3D" id="2.130.10.10">
    <property type="entry name" value="YVTN repeat-like/Quinoprotein amine dehydrogenase"/>
    <property type="match status" value="1"/>
</dbReference>
<evidence type="ECO:0000256" key="3">
    <source>
        <dbReference type="ARBA" id="ARBA00022763"/>
    </source>
</evidence>
<dbReference type="PRINTS" id="PR00320">
    <property type="entry name" value="GPROTEINBRPT"/>
</dbReference>
<dbReference type="InterPro" id="IPR001680">
    <property type="entry name" value="WD40_rpt"/>
</dbReference>
<sequence length="509" mass="55638">MNAFHLGRCLGDITTPLFQRYYLRRQLDSLEHSTSIVFDSRPTSQREDDSSSQAAIAHKAGTNCIAIDQTAGRYLISGGADTSIRLWDLEAHPKHSDHENEDSENDPYLPLSTISKATPNSHSHSITSLSIYPFDPTPTTLLTTSYDHSLLLTSITPSTLQPLHKFPLDFTTYTHAISPMPGASPLVAVGTAHPAPRLIDLRTALATHSLPGHTGAIYSLAWHPTKEHILVSSSTDGRILVFDIRRATPAFASFDMDDSIGVVDSLRASMDYTARAHESPITGILFSHDGRKLISASQDQRIRVWDVASGRNDLVHFGPRIRNSREGELKPVLAPTGTNGMKPSQELVFWSNDDGRGEIFMHEMNEGTMLRVLKTKNVVQAAVKTKGKRGKAGVGGNAVSRLTSGGRINSLAFRPVQSEEGLGGAVEMYSAHGDGRICAWAPNVLEGLDVEEGDQAEQTGSGSDDEAPRRKKTKDEVDAEKSRKRKRDLIEGLVEGLDQKARNLLVRMP</sequence>
<dbReference type="GO" id="GO:0006283">
    <property type="term" value="P:transcription-coupled nucleotide-excision repair"/>
    <property type="evidence" value="ECO:0007669"/>
    <property type="project" value="InterPro"/>
</dbReference>
<protein>
    <recommendedName>
        <fullName evidence="9">WD40 repeat-like protein</fullName>
    </recommendedName>
</protein>
<evidence type="ECO:0000313" key="7">
    <source>
        <dbReference type="EMBL" id="KAK5952780.1"/>
    </source>
</evidence>
<dbReference type="PANTHER" id="PTHR46202:SF1">
    <property type="entry name" value="DNA EXCISION REPAIR PROTEIN ERCC-8"/>
    <property type="match status" value="1"/>
</dbReference>
<dbReference type="InterPro" id="IPR036322">
    <property type="entry name" value="WD40_repeat_dom_sf"/>
</dbReference>
<keyword evidence="8" id="KW-1185">Reference proteome</keyword>
<dbReference type="GO" id="GO:0000109">
    <property type="term" value="C:nucleotide-excision repair complex"/>
    <property type="evidence" value="ECO:0007669"/>
    <property type="project" value="TreeGrafter"/>
</dbReference>
<gene>
    <name evidence="7" type="ORF">OHC33_006373</name>
</gene>
<reference evidence="7 8" key="1">
    <citation type="submission" date="2022-12" db="EMBL/GenBank/DDBJ databases">
        <title>Genomic features and morphological characterization of a novel Knufia sp. strain isolated from spacecraft assembly facility.</title>
        <authorList>
            <person name="Teixeira M."/>
            <person name="Chander A.M."/>
            <person name="Stajich J.E."/>
            <person name="Venkateswaran K."/>
        </authorList>
    </citation>
    <scope>NUCLEOTIDE SEQUENCE [LARGE SCALE GENOMIC DNA]</scope>
    <source>
        <strain evidence="7 8">FJI-L2-BK-P2</strain>
    </source>
</reference>
<feature type="repeat" description="WD" evidence="5">
    <location>
        <begin position="210"/>
        <end position="252"/>
    </location>
</feature>
<keyword evidence="3" id="KW-0227">DNA damage</keyword>
<evidence type="ECO:0000256" key="1">
    <source>
        <dbReference type="ARBA" id="ARBA00022574"/>
    </source>
</evidence>
<dbReference type="InterPro" id="IPR019775">
    <property type="entry name" value="WD40_repeat_CS"/>
</dbReference>
<evidence type="ECO:0008006" key="9">
    <source>
        <dbReference type="Google" id="ProtNLM"/>
    </source>
</evidence>
<accession>A0AAN8EFA6</accession>
<dbReference type="PANTHER" id="PTHR46202">
    <property type="entry name" value="DNA EXCISION REPAIR PROTEIN ERCC-8"/>
    <property type="match status" value="1"/>
</dbReference>
<dbReference type="InterPro" id="IPR020472">
    <property type="entry name" value="WD40_PAC1"/>
</dbReference>
<evidence type="ECO:0000313" key="8">
    <source>
        <dbReference type="Proteomes" id="UP001316803"/>
    </source>
</evidence>
<dbReference type="GO" id="GO:0031464">
    <property type="term" value="C:Cul4A-RING E3 ubiquitin ligase complex"/>
    <property type="evidence" value="ECO:0007669"/>
    <property type="project" value="TreeGrafter"/>
</dbReference>
<feature type="region of interest" description="Disordered" evidence="6">
    <location>
        <begin position="94"/>
        <end position="115"/>
    </location>
</feature>
<organism evidence="7 8">
    <name type="scientific">Knufia fluminis</name>
    <dbReference type="NCBI Taxonomy" id="191047"/>
    <lineage>
        <taxon>Eukaryota</taxon>
        <taxon>Fungi</taxon>
        <taxon>Dikarya</taxon>
        <taxon>Ascomycota</taxon>
        <taxon>Pezizomycotina</taxon>
        <taxon>Eurotiomycetes</taxon>
        <taxon>Chaetothyriomycetidae</taxon>
        <taxon>Chaetothyriales</taxon>
        <taxon>Trichomeriaceae</taxon>
        <taxon>Knufia</taxon>
    </lineage>
</organism>
<dbReference type="Pfam" id="PF00400">
    <property type="entry name" value="WD40"/>
    <property type="match status" value="4"/>
</dbReference>
<keyword evidence="4" id="KW-0234">DNA repair</keyword>
<dbReference type="EMBL" id="JAKLMC020000014">
    <property type="protein sequence ID" value="KAK5952780.1"/>
    <property type="molecule type" value="Genomic_DNA"/>
</dbReference>
<dbReference type="AlphaFoldDB" id="A0AAN8EFA6"/>
<feature type="region of interest" description="Disordered" evidence="6">
    <location>
        <begin position="452"/>
        <end position="485"/>
    </location>
</feature>
<feature type="repeat" description="WD" evidence="5">
    <location>
        <begin position="55"/>
        <end position="90"/>
    </location>
</feature>
<dbReference type="PROSITE" id="PS50082">
    <property type="entry name" value="WD_REPEATS_2"/>
    <property type="match status" value="3"/>
</dbReference>
<dbReference type="InterPro" id="IPR042238">
    <property type="entry name" value="Rad28/ERCC8/Ckn1/ATCSA-1"/>
</dbReference>
<dbReference type="GO" id="GO:0000209">
    <property type="term" value="P:protein polyubiquitination"/>
    <property type="evidence" value="ECO:0007669"/>
    <property type="project" value="TreeGrafter"/>
</dbReference>
<evidence type="ECO:0000256" key="2">
    <source>
        <dbReference type="ARBA" id="ARBA00022737"/>
    </source>
</evidence>
<dbReference type="InterPro" id="IPR015943">
    <property type="entry name" value="WD40/YVTN_repeat-like_dom_sf"/>
</dbReference>
<dbReference type="GO" id="GO:0043161">
    <property type="term" value="P:proteasome-mediated ubiquitin-dependent protein catabolic process"/>
    <property type="evidence" value="ECO:0007669"/>
    <property type="project" value="TreeGrafter"/>
</dbReference>
<feature type="repeat" description="WD" evidence="5">
    <location>
        <begin position="274"/>
        <end position="315"/>
    </location>
</feature>
<comment type="caution">
    <text evidence="7">The sequence shown here is derived from an EMBL/GenBank/DDBJ whole genome shotgun (WGS) entry which is preliminary data.</text>
</comment>
<dbReference type="PROSITE" id="PS50294">
    <property type="entry name" value="WD_REPEATS_REGION"/>
    <property type="match status" value="3"/>
</dbReference>
<dbReference type="Proteomes" id="UP001316803">
    <property type="component" value="Unassembled WGS sequence"/>
</dbReference>
<dbReference type="SMART" id="SM00320">
    <property type="entry name" value="WD40"/>
    <property type="match status" value="5"/>
</dbReference>
<dbReference type="SUPFAM" id="SSF50978">
    <property type="entry name" value="WD40 repeat-like"/>
    <property type="match status" value="1"/>
</dbReference>
<evidence type="ECO:0000256" key="4">
    <source>
        <dbReference type="ARBA" id="ARBA00023204"/>
    </source>
</evidence>
<keyword evidence="2" id="KW-0677">Repeat</keyword>
<proteinExistence type="predicted"/>
<name>A0AAN8EFA6_9EURO</name>
<dbReference type="PROSITE" id="PS00678">
    <property type="entry name" value="WD_REPEATS_1"/>
    <property type="match status" value="2"/>
</dbReference>